<protein>
    <submittedName>
        <fullName evidence="1">Uncharacterized protein</fullName>
    </submittedName>
</protein>
<accession>A0A177AQK3</accession>
<dbReference type="EMBL" id="LWCA01002865">
    <property type="protein sequence ID" value="OAF63663.1"/>
    <property type="molecule type" value="Genomic_DNA"/>
</dbReference>
<organism evidence="1 2">
    <name type="scientific">Intoshia linei</name>
    <dbReference type="NCBI Taxonomy" id="1819745"/>
    <lineage>
        <taxon>Eukaryota</taxon>
        <taxon>Metazoa</taxon>
        <taxon>Spiralia</taxon>
        <taxon>Lophotrochozoa</taxon>
        <taxon>Mesozoa</taxon>
        <taxon>Orthonectida</taxon>
        <taxon>Rhopaluridae</taxon>
        <taxon>Intoshia</taxon>
    </lineage>
</organism>
<comment type="caution">
    <text evidence="1">The sequence shown here is derived from an EMBL/GenBank/DDBJ whole genome shotgun (WGS) entry which is preliminary data.</text>
</comment>
<name>A0A177AQK3_9BILA</name>
<dbReference type="AlphaFoldDB" id="A0A177AQK3"/>
<evidence type="ECO:0000313" key="2">
    <source>
        <dbReference type="Proteomes" id="UP000078046"/>
    </source>
</evidence>
<gene>
    <name evidence="1" type="ORF">A3Q56_08631</name>
</gene>
<evidence type="ECO:0000313" key="1">
    <source>
        <dbReference type="EMBL" id="OAF63663.1"/>
    </source>
</evidence>
<reference evidence="1 2" key="1">
    <citation type="submission" date="2016-04" db="EMBL/GenBank/DDBJ databases">
        <title>The genome of Intoshia linei affirms orthonectids as highly simplified spiralians.</title>
        <authorList>
            <person name="Mikhailov K.V."/>
            <person name="Slusarev G.S."/>
            <person name="Nikitin M.A."/>
            <person name="Logacheva M.D."/>
            <person name="Penin A."/>
            <person name="Aleoshin V."/>
            <person name="Panchin Y.V."/>
        </authorList>
    </citation>
    <scope>NUCLEOTIDE SEQUENCE [LARGE SCALE GENOMIC DNA]</scope>
    <source>
        <strain evidence="1">Intl2013</strain>
        <tissue evidence="1">Whole animal</tissue>
    </source>
</reference>
<keyword evidence="2" id="KW-1185">Reference proteome</keyword>
<sequence>MGGVPRISSKWRLNFKGKKVKHHRQGVSGVSNSFSRRGFRGRMATAHAREGVGYDIKGTIGLYGEGIGEIGGQI</sequence>
<dbReference type="Proteomes" id="UP000078046">
    <property type="component" value="Unassembled WGS sequence"/>
</dbReference>
<proteinExistence type="predicted"/>